<dbReference type="SMART" id="SM00304">
    <property type="entry name" value="HAMP"/>
    <property type="match status" value="1"/>
</dbReference>
<dbReference type="InterPro" id="IPR003594">
    <property type="entry name" value="HATPase_dom"/>
</dbReference>
<dbReference type="Gene3D" id="3.30.565.10">
    <property type="entry name" value="Histidine kinase-like ATPase, C-terminal domain"/>
    <property type="match status" value="1"/>
</dbReference>
<dbReference type="PROSITE" id="PS50885">
    <property type="entry name" value="HAMP"/>
    <property type="match status" value="1"/>
</dbReference>
<organism evidence="11 12">
    <name type="scientific">Blautia liquoris</name>
    <dbReference type="NCBI Taxonomy" id="2779518"/>
    <lineage>
        <taxon>Bacteria</taxon>
        <taxon>Bacillati</taxon>
        <taxon>Bacillota</taxon>
        <taxon>Clostridia</taxon>
        <taxon>Lachnospirales</taxon>
        <taxon>Lachnospiraceae</taxon>
        <taxon>Blautia</taxon>
    </lineage>
</organism>
<dbReference type="AlphaFoldDB" id="A0A7M2RK54"/>
<dbReference type="PANTHER" id="PTHR34220:SF7">
    <property type="entry name" value="SENSOR HISTIDINE KINASE YPDA"/>
    <property type="match status" value="1"/>
</dbReference>
<dbReference type="GO" id="GO:0016020">
    <property type="term" value="C:membrane"/>
    <property type="evidence" value="ECO:0007669"/>
    <property type="project" value="UniProtKB-SubCell"/>
</dbReference>
<feature type="domain" description="Histidine kinase" evidence="9">
    <location>
        <begin position="467"/>
        <end position="565"/>
    </location>
</feature>
<evidence type="ECO:0000313" key="12">
    <source>
        <dbReference type="Proteomes" id="UP000593601"/>
    </source>
</evidence>
<comment type="subcellular location">
    <subcellularLocation>
        <location evidence="2">Membrane</location>
    </subcellularLocation>
</comment>
<keyword evidence="7" id="KW-0902">Two-component regulatory system</keyword>
<dbReference type="InterPro" id="IPR050640">
    <property type="entry name" value="Bact_2-comp_sensor_kinase"/>
</dbReference>
<dbReference type="InterPro" id="IPR003660">
    <property type="entry name" value="HAMP_dom"/>
</dbReference>
<feature type="transmembrane region" description="Helical" evidence="8">
    <location>
        <begin position="285"/>
        <end position="308"/>
    </location>
</feature>
<dbReference type="SMART" id="SM00387">
    <property type="entry name" value="HATPase_c"/>
    <property type="match status" value="1"/>
</dbReference>
<dbReference type="Proteomes" id="UP000593601">
    <property type="component" value="Chromosome"/>
</dbReference>
<dbReference type="InterPro" id="IPR036890">
    <property type="entry name" value="HATPase_C_sf"/>
</dbReference>
<dbReference type="CDD" id="cd06225">
    <property type="entry name" value="HAMP"/>
    <property type="match status" value="1"/>
</dbReference>
<dbReference type="SUPFAM" id="SSF55874">
    <property type="entry name" value="ATPase domain of HSP90 chaperone/DNA topoisomerase II/histidine kinase"/>
    <property type="match status" value="1"/>
</dbReference>
<evidence type="ECO:0000256" key="3">
    <source>
        <dbReference type="ARBA" id="ARBA00012438"/>
    </source>
</evidence>
<keyword evidence="8" id="KW-0472">Membrane</keyword>
<keyword evidence="8" id="KW-1133">Transmembrane helix</keyword>
<keyword evidence="6 11" id="KW-0418">Kinase</keyword>
<dbReference type="EMBL" id="CP063304">
    <property type="protein sequence ID" value="QOV19947.1"/>
    <property type="molecule type" value="Genomic_DNA"/>
</dbReference>
<dbReference type="Gene3D" id="1.10.8.500">
    <property type="entry name" value="HAMP domain in histidine kinase"/>
    <property type="match status" value="1"/>
</dbReference>
<dbReference type="PROSITE" id="PS50109">
    <property type="entry name" value="HIS_KIN"/>
    <property type="match status" value="1"/>
</dbReference>
<dbReference type="Gene3D" id="3.30.450.20">
    <property type="entry name" value="PAS domain"/>
    <property type="match status" value="1"/>
</dbReference>
<evidence type="ECO:0000256" key="1">
    <source>
        <dbReference type="ARBA" id="ARBA00000085"/>
    </source>
</evidence>
<dbReference type="InterPro" id="IPR010559">
    <property type="entry name" value="Sig_transdc_His_kin_internal"/>
</dbReference>
<dbReference type="InterPro" id="IPR004358">
    <property type="entry name" value="Sig_transdc_His_kin-like_C"/>
</dbReference>
<dbReference type="EC" id="2.7.13.3" evidence="3"/>
<evidence type="ECO:0000256" key="4">
    <source>
        <dbReference type="ARBA" id="ARBA00022553"/>
    </source>
</evidence>
<gene>
    <name evidence="11" type="ORF">INP51_02995</name>
</gene>
<comment type="catalytic activity">
    <reaction evidence="1">
        <text>ATP + protein L-histidine = ADP + protein N-phospho-L-histidine.</text>
        <dbReference type="EC" id="2.7.13.3"/>
    </reaction>
</comment>
<feature type="domain" description="HAMP" evidence="10">
    <location>
        <begin position="305"/>
        <end position="357"/>
    </location>
</feature>
<sequence>MSLRNKMSLMFVSIICIVSIAIGYASYYSAQRLILENKRDDMANTVNLIDINITEQIRTINEFTNYTSENLQLQKIAGEGIQGELDGELLTWFQNLSQSYKAISNIYTLNQDLNVTYQYKTESMFEDTEQLRGYCDKATKKTDRDIWSGLCSVRTEGYKKKSVVMLTKAITNPKQNNVIGFLVIEFDPDSFAKLLINNLSTFQHQHTLIIDKNHDTICTNNSVQADYTEEAIQRFDSGERQFDFHWANTNYHVCGQYNGITGWTIYSIISSADIFPKLTILRKQIIYIVILFLLVSFIMSIILAYTLTKPMKKLSEAMKVAEKGEFNIQIVTRRKDEIGSLIRSFNYMINEIKLLIQKVYEEKITQKNAELGALQAQINPHFLYNTLDTINWMLIERGEDDISDIVLSLGDLMKYSIQGDNMVTLQDEIDYVESYIRIQKCRMEDRLNYSIDIPQEARIWRIPKLTLQPIVENAITHGIETKPEGGSLKISAWVCDDKLSLQIKDDGVGISEGDIQKIQSGQGNSIGMHNVQKRIQLHYGSEYGLKIRSKKDIGTEITMWIPKESSE</sequence>
<dbReference type="PANTHER" id="PTHR34220">
    <property type="entry name" value="SENSOR HISTIDINE KINASE YPDA"/>
    <property type="match status" value="1"/>
</dbReference>
<dbReference type="RefSeq" id="WP_193736267.1">
    <property type="nucleotide sequence ID" value="NZ_CP063304.1"/>
</dbReference>
<keyword evidence="5" id="KW-0808">Transferase</keyword>
<evidence type="ECO:0000256" key="2">
    <source>
        <dbReference type="ARBA" id="ARBA00004370"/>
    </source>
</evidence>
<dbReference type="Pfam" id="PF06580">
    <property type="entry name" value="His_kinase"/>
    <property type="match status" value="1"/>
</dbReference>
<evidence type="ECO:0000256" key="8">
    <source>
        <dbReference type="SAM" id="Phobius"/>
    </source>
</evidence>
<dbReference type="KEGG" id="bliq:INP51_02995"/>
<dbReference type="GO" id="GO:0000155">
    <property type="term" value="F:phosphorelay sensor kinase activity"/>
    <property type="evidence" value="ECO:0007669"/>
    <property type="project" value="InterPro"/>
</dbReference>
<evidence type="ECO:0000256" key="6">
    <source>
        <dbReference type="ARBA" id="ARBA00022777"/>
    </source>
</evidence>
<dbReference type="Pfam" id="PF02518">
    <property type="entry name" value="HATPase_c"/>
    <property type="match status" value="1"/>
</dbReference>
<evidence type="ECO:0000259" key="9">
    <source>
        <dbReference type="PROSITE" id="PS50109"/>
    </source>
</evidence>
<dbReference type="PRINTS" id="PR00344">
    <property type="entry name" value="BCTRLSENSOR"/>
</dbReference>
<evidence type="ECO:0000259" key="10">
    <source>
        <dbReference type="PROSITE" id="PS50885"/>
    </source>
</evidence>
<reference evidence="11 12" key="1">
    <citation type="submission" date="2020-10" db="EMBL/GenBank/DDBJ databases">
        <title>Blautia liquoris sp.nov., isolated from the mud in a fermentation cellar used for the production of Chinese strong-flavoured liquor.</title>
        <authorList>
            <person name="Lu L."/>
        </authorList>
    </citation>
    <scope>NUCLEOTIDE SEQUENCE [LARGE SCALE GENOMIC DNA]</scope>
    <source>
        <strain evidence="11 12">LZLJ-3</strain>
    </source>
</reference>
<evidence type="ECO:0000256" key="7">
    <source>
        <dbReference type="ARBA" id="ARBA00023012"/>
    </source>
</evidence>
<evidence type="ECO:0000313" key="11">
    <source>
        <dbReference type="EMBL" id="QOV19947.1"/>
    </source>
</evidence>
<dbReference type="InterPro" id="IPR005467">
    <property type="entry name" value="His_kinase_dom"/>
</dbReference>
<proteinExistence type="predicted"/>
<keyword evidence="4" id="KW-0597">Phosphoprotein</keyword>
<accession>A0A7M2RK54</accession>
<protein>
    <recommendedName>
        <fullName evidence="3">histidine kinase</fullName>
        <ecNumber evidence="3">2.7.13.3</ecNumber>
    </recommendedName>
</protein>
<name>A0A7M2RK54_9FIRM</name>
<keyword evidence="8" id="KW-0812">Transmembrane</keyword>
<evidence type="ECO:0000256" key="5">
    <source>
        <dbReference type="ARBA" id="ARBA00022679"/>
    </source>
</evidence>
<dbReference type="SUPFAM" id="SSF158472">
    <property type="entry name" value="HAMP domain-like"/>
    <property type="match status" value="1"/>
</dbReference>
<dbReference type="Pfam" id="PF00672">
    <property type="entry name" value="HAMP"/>
    <property type="match status" value="1"/>
</dbReference>
<keyword evidence="12" id="KW-1185">Reference proteome</keyword>